<sequence>MPTSPTPRTPIRLVNENKRREVSPTTGAYLCGCRDAGETYGAITESRVALYKPSTLPARISNPFSRSCVPSFMLLSSHYLLLYIGAVLADYLASLVNPPRISEWLIMVPSRESHKSNECLNIYIIQDHLLQPQSAGGIHVIKARLWKTRYDPID</sequence>
<protein>
    <submittedName>
        <fullName evidence="1">Uncharacterized protein</fullName>
    </submittedName>
</protein>
<accession>A0A3N4LRR4</accession>
<proteinExistence type="predicted"/>
<dbReference type="InParanoid" id="A0A3N4LRR4"/>
<organism evidence="1 2">
    <name type="scientific">Terfezia boudieri ATCC MYA-4762</name>
    <dbReference type="NCBI Taxonomy" id="1051890"/>
    <lineage>
        <taxon>Eukaryota</taxon>
        <taxon>Fungi</taxon>
        <taxon>Dikarya</taxon>
        <taxon>Ascomycota</taxon>
        <taxon>Pezizomycotina</taxon>
        <taxon>Pezizomycetes</taxon>
        <taxon>Pezizales</taxon>
        <taxon>Pezizaceae</taxon>
        <taxon>Terfezia</taxon>
    </lineage>
</organism>
<dbReference type="AlphaFoldDB" id="A0A3N4LRR4"/>
<evidence type="ECO:0000313" key="2">
    <source>
        <dbReference type="Proteomes" id="UP000267821"/>
    </source>
</evidence>
<reference evidence="1 2" key="1">
    <citation type="journal article" date="2018" name="Nat. Ecol. Evol.">
        <title>Pezizomycetes genomes reveal the molecular basis of ectomycorrhizal truffle lifestyle.</title>
        <authorList>
            <person name="Murat C."/>
            <person name="Payen T."/>
            <person name="Noel B."/>
            <person name="Kuo A."/>
            <person name="Morin E."/>
            <person name="Chen J."/>
            <person name="Kohler A."/>
            <person name="Krizsan K."/>
            <person name="Balestrini R."/>
            <person name="Da Silva C."/>
            <person name="Montanini B."/>
            <person name="Hainaut M."/>
            <person name="Levati E."/>
            <person name="Barry K.W."/>
            <person name="Belfiori B."/>
            <person name="Cichocki N."/>
            <person name="Clum A."/>
            <person name="Dockter R.B."/>
            <person name="Fauchery L."/>
            <person name="Guy J."/>
            <person name="Iotti M."/>
            <person name="Le Tacon F."/>
            <person name="Lindquist E.A."/>
            <person name="Lipzen A."/>
            <person name="Malagnac F."/>
            <person name="Mello A."/>
            <person name="Molinier V."/>
            <person name="Miyauchi S."/>
            <person name="Poulain J."/>
            <person name="Riccioni C."/>
            <person name="Rubini A."/>
            <person name="Sitrit Y."/>
            <person name="Splivallo R."/>
            <person name="Traeger S."/>
            <person name="Wang M."/>
            <person name="Zifcakova L."/>
            <person name="Wipf D."/>
            <person name="Zambonelli A."/>
            <person name="Paolocci F."/>
            <person name="Nowrousian M."/>
            <person name="Ottonello S."/>
            <person name="Baldrian P."/>
            <person name="Spatafora J.W."/>
            <person name="Henrissat B."/>
            <person name="Nagy L.G."/>
            <person name="Aury J.M."/>
            <person name="Wincker P."/>
            <person name="Grigoriev I.V."/>
            <person name="Bonfante P."/>
            <person name="Martin F.M."/>
        </authorList>
    </citation>
    <scope>NUCLEOTIDE SEQUENCE [LARGE SCALE GENOMIC DNA]</scope>
    <source>
        <strain evidence="1 2">ATCC MYA-4762</strain>
    </source>
</reference>
<name>A0A3N4LRR4_9PEZI</name>
<dbReference type="EMBL" id="ML121568">
    <property type="protein sequence ID" value="RPB20675.1"/>
    <property type="molecule type" value="Genomic_DNA"/>
</dbReference>
<keyword evidence="2" id="KW-1185">Reference proteome</keyword>
<gene>
    <name evidence="1" type="ORF">L211DRAFT_497986</name>
</gene>
<dbReference type="Proteomes" id="UP000267821">
    <property type="component" value="Unassembled WGS sequence"/>
</dbReference>
<evidence type="ECO:0000313" key="1">
    <source>
        <dbReference type="EMBL" id="RPB20675.1"/>
    </source>
</evidence>